<dbReference type="EMBL" id="JNBS01001096">
    <property type="protein sequence ID" value="OQS02666.1"/>
    <property type="molecule type" value="Genomic_DNA"/>
</dbReference>
<protein>
    <recommendedName>
        <fullName evidence="4">Transmembrane protein</fullName>
    </recommendedName>
</protein>
<reference evidence="2 3" key="1">
    <citation type="journal article" date="2014" name="Genome Biol. Evol.">
        <title>The secreted proteins of Achlya hypogyna and Thraustotheca clavata identify the ancestral oomycete secretome and reveal gene acquisitions by horizontal gene transfer.</title>
        <authorList>
            <person name="Misner I."/>
            <person name="Blouin N."/>
            <person name="Leonard G."/>
            <person name="Richards T.A."/>
            <person name="Lane C.E."/>
        </authorList>
    </citation>
    <scope>NUCLEOTIDE SEQUENCE [LARGE SCALE GENOMIC DNA]</scope>
    <source>
        <strain evidence="2 3">ATCC 34112</strain>
    </source>
</reference>
<organism evidence="2 3">
    <name type="scientific">Thraustotheca clavata</name>
    <dbReference type="NCBI Taxonomy" id="74557"/>
    <lineage>
        <taxon>Eukaryota</taxon>
        <taxon>Sar</taxon>
        <taxon>Stramenopiles</taxon>
        <taxon>Oomycota</taxon>
        <taxon>Saprolegniomycetes</taxon>
        <taxon>Saprolegniales</taxon>
        <taxon>Achlyaceae</taxon>
        <taxon>Thraustotheca</taxon>
    </lineage>
</organism>
<name>A0A1V9ZXC6_9STRA</name>
<evidence type="ECO:0000313" key="2">
    <source>
        <dbReference type="EMBL" id="OQS02666.1"/>
    </source>
</evidence>
<dbReference type="AlphaFoldDB" id="A0A1V9ZXC6"/>
<gene>
    <name evidence="2" type="ORF">THRCLA_21367</name>
</gene>
<proteinExistence type="predicted"/>
<evidence type="ECO:0000256" key="1">
    <source>
        <dbReference type="SAM" id="Phobius"/>
    </source>
</evidence>
<comment type="caution">
    <text evidence="2">The sequence shown here is derived from an EMBL/GenBank/DDBJ whole genome shotgun (WGS) entry which is preliminary data.</text>
</comment>
<feature type="transmembrane region" description="Helical" evidence="1">
    <location>
        <begin position="67"/>
        <end position="87"/>
    </location>
</feature>
<keyword evidence="1" id="KW-0812">Transmembrane</keyword>
<feature type="transmembrane region" description="Helical" evidence="1">
    <location>
        <begin position="193"/>
        <end position="213"/>
    </location>
</feature>
<evidence type="ECO:0008006" key="4">
    <source>
        <dbReference type="Google" id="ProtNLM"/>
    </source>
</evidence>
<keyword evidence="1" id="KW-1133">Transmembrane helix</keyword>
<keyword evidence="1" id="KW-0472">Membrane</keyword>
<dbReference type="Proteomes" id="UP000243217">
    <property type="component" value="Unassembled WGS sequence"/>
</dbReference>
<accession>A0A1V9ZXC6</accession>
<sequence length="335" mass="37431">MYERSATAFYANSMTITGSRYLILSQKQLLRLAYGNTSKILNGVLATNVLSSPSVGDGTYIPGPINVYRYIAVVGTMAVLLSLASVFNYQSTRTGISTIIHFMVGSLLAIFLDCVYEFALFTTGPKTLFYDNNASLYNNLPVYGKAIEHITVIQCTFIRSILAQFITPSVIDIGMRRGTNIDLITSYVYHLQMGFLGFGITFLHIVCFVSLWTKNRQGGRPHPSVAIRQMAFIWSNFTSLVLCTINSLRHARLFYSVAEALFNMNWNLFTSYSLALESRTVLYMEQTGRIYATEIIVSKDIIPLGTILIGGVPPTQATPLSRRIRQVNEKQVQDN</sequence>
<feature type="transmembrane region" description="Helical" evidence="1">
    <location>
        <begin position="99"/>
        <end position="121"/>
    </location>
</feature>
<evidence type="ECO:0000313" key="3">
    <source>
        <dbReference type="Proteomes" id="UP000243217"/>
    </source>
</evidence>
<keyword evidence="3" id="KW-1185">Reference proteome</keyword>